<organism evidence="2 3">
    <name type="scientific">Pelagirhabdus alkalitolerans</name>
    <dbReference type="NCBI Taxonomy" id="1612202"/>
    <lineage>
        <taxon>Bacteria</taxon>
        <taxon>Bacillati</taxon>
        <taxon>Bacillota</taxon>
        <taxon>Bacilli</taxon>
        <taxon>Bacillales</taxon>
        <taxon>Bacillaceae</taxon>
        <taxon>Pelagirhabdus</taxon>
    </lineage>
</organism>
<dbReference type="RefSeq" id="WP_090791519.1">
    <property type="nucleotide sequence ID" value="NZ_FMYI01000001.1"/>
</dbReference>
<evidence type="ECO:0000313" key="2">
    <source>
        <dbReference type="EMBL" id="SDB80903.1"/>
    </source>
</evidence>
<dbReference type="Proteomes" id="UP000242949">
    <property type="component" value="Unassembled WGS sequence"/>
</dbReference>
<evidence type="ECO:0000313" key="3">
    <source>
        <dbReference type="Proteomes" id="UP000242949"/>
    </source>
</evidence>
<dbReference type="STRING" id="1612202.SAMN05421734_10115"/>
<feature type="region of interest" description="Disordered" evidence="1">
    <location>
        <begin position="30"/>
        <end position="53"/>
    </location>
</feature>
<proteinExistence type="predicted"/>
<dbReference type="AlphaFoldDB" id="A0A1G6GGE5"/>
<dbReference type="EMBL" id="FMYI01000001">
    <property type="protein sequence ID" value="SDB80903.1"/>
    <property type="molecule type" value="Genomic_DNA"/>
</dbReference>
<name>A0A1G6GGE5_9BACI</name>
<accession>A0A1G6GGE5</accession>
<keyword evidence="3" id="KW-1185">Reference proteome</keyword>
<protein>
    <submittedName>
        <fullName evidence="2">Uncharacterized protein</fullName>
    </submittedName>
</protein>
<gene>
    <name evidence="2" type="ORF">SAMN05421734_10115</name>
</gene>
<evidence type="ECO:0000256" key="1">
    <source>
        <dbReference type="SAM" id="MobiDB-lite"/>
    </source>
</evidence>
<feature type="compositionally biased region" description="Acidic residues" evidence="1">
    <location>
        <begin position="42"/>
        <end position="53"/>
    </location>
</feature>
<sequence>MKRQTIFASIAGVVLLVVLALITVPMMDDDATSPAEDHPDDQTTEQEQVEDGPDLARELDEETADQLLSDYEQVFLDVVDNVDDEQYAVDFDTQQEVHDHFKQVMTPSQSQTIFLNYFEADDQGVYVIPMDGKTFINPDEDYELTERGDERYTIEQTQSNPQMGTVTFRYDIRYSNDQEAWLIRETESEQIEDTDAEEVAENVIHAIDDQDMSALADWTHTSHGILFSPYVNVSDEDLIFSEAEIANFDEDDEIYTWGVYDGRGDDIDLTPEDYFDEFLPTNLLIEPDDIYVNEFSQHGNVLNNIDDYFPDATVVEYHHEGTDEYDGMDWFSIHVVLEENEHGQYRVVALVSDQWTI</sequence>
<dbReference type="OrthoDB" id="1267107at2"/>
<reference evidence="3" key="1">
    <citation type="submission" date="2016-09" db="EMBL/GenBank/DDBJ databases">
        <authorList>
            <person name="Varghese N."/>
            <person name="Submissions S."/>
        </authorList>
    </citation>
    <scope>NUCLEOTIDE SEQUENCE [LARGE SCALE GENOMIC DNA]</scope>
    <source>
        <strain evidence="3">S5</strain>
    </source>
</reference>